<dbReference type="Proteomes" id="UP001054945">
    <property type="component" value="Unassembled WGS sequence"/>
</dbReference>
<protein>
    <submittedName>
        <fullName evidence="1">Uncharacterized protein</fullName>
    </submittedName>
</protein>
<organism evidence="1 2">
    <name type="scientific">Caerostris extrusa</name>
    <name type="common">Bark spider</name>
    <name type="synonym">Caerostris bankana</name>
    <dbReference type="NCBI Taxonomy" id="172846"/>
    <lineage>
        <taxon>Eukaryota</taxon>
        <taxon>Metazoa</taxon>
        <taxon>Ecdysozoa</taxon>
        <taxon>Arthropoda</taxon>
        <taxon>Chelicerata</taxon>
        <taxon>Arachnida</taxon>
        <taxon>Araneae</taxon>
        <taxon>Araneomorphae</taxon>
        <taxon>Entelegynae</taxon>
        <taxon>Araneoidea</taxon>
        <taxon>Araneidae</taxon>
        <taxon>Caerostris</taxon>
    </lineage>
</organism>
<evidence type="ECO:0000313" key="1">
    <source>
        <dbReference type="EMBL" id="GIX73275.1"/>
    </source>
</evidence>
<sequence length="105" mass="11800">MSLCDNSLDLLSSYGVPVPEQGEPFNISAIVNPVFNHWCAQKPSDKIVTLYLRHNIIHRLWLQRAGQSSGYRRLHKATIRFEPSPVHLTHISALSLGHELESDGS</sequence>
<name>A0AAV4MMZ8_CAEEX</name>
<reference evidence="1 2" key="1">
    <citation type="submission" date="2021-06" db="EMBL/GenBank/DDBJ databases">
        <title>Caerostris extrusa draft genome.</title>
        <authorList>
            <person name="Kono N."/>
            <person name="Arakawa K."/>
        </authorList>
    </citation>
    <scope>NUCLEOTIDE SEQUENCE [LARGE SCALE GENOMIC DNA]</scope>
</reference>
<evidence type="ECO:0000313" key="2">
    <source>
        <dbReference type="Proteomes" id="UP001054945"/>
    </source>
</evidence>
<proteinExistence type="predicted"/>
<accession>A0AAV4MMZ8</accession>
<gene>
    <name evidence="1" type="ORF">CEXT_66581</name>
</gene>
<dbReference type="AlphaFoldDB" id="A0AAV4MMZ8"/>
<dbReference type="EMBL" id="BPLR01002397">
    <property type="protein sequence ID" value="GIX73275.1"/>
    <property type="molecule type" value="Genomic_DNA"/>
</dbReference>
<comment type="caution">
    <text evidence="1">The sequence shown here is derived from an EMBL/GenBank/DDBJ whole genome shotgun (WGS) entry which is preliminary data.</text>
</comment>
<keyword evidence="2" id="KW-1185">Reference proteome</keyword>